<evidence type="ECO:0000256" key="2">
    <source>
        <dbReference type="ARBA" id="ARBA00022857"/>
    </source>
</evidence>
<keyword evidence="2" id="KW-0521">NADP</keyword>
<dbReference type="Gene3D" id="3.20.20.100">
    <property type="entry name" value="NADP-dependent oxidoreductase domain"/>
    <property type="match status" value="1"/>
</dbReference>
<reference evidence="5 6" key="1">
    <citation type="submission" date="2023-10" db="EMBL/GenBank/DDBJ databases">
        <title>Draft genome sequence of Xylaria bambusicola isolate GMP-LS, the root and basal stem rot pathogen of sugarcane in Indonesia.</title>
        <authorList>
            <person name="Selvaraj P."/>
            <person name="Muralishankar V."/>
            <person name="Muruganantham S."/>
            <person name="Sp S."/>
            <person name="Haryani S."/>
            <person name="Lau K.J.X."/>
            <person name="Naqvi N.I."/>
        </authorList>
    </citation>
    <scope>NUCLEOTIDE SEQUENCE [LARGE SCALE GENOMIC DNA]</scope>
    <source>
        <strain evidence="5">GMP-LS</strain>
    </source>
</reference>
<evidence type="ECO:0000256" key="3">
    <source>
        <dbReference type="ARBA" id="ARBA00023002"/>
    </source>
</evidence>
<keyword evidence="3" id="KW-0560">Oxidoreductase</keyword>
<dbReference type="AlphaFoldDB" id="A0AAN7UFP7"/>
<accession>A0AAN7UFP7</accession>
<dbReference type="CDD" id="cd19079">
    <property type="entry name" value="AKR_EcYajO-like"/>
    <property type="match status" value="1"/>
</dbReference>
<dbReference type="PANTHER" id="PTHR43364:SF9">
    <property type="entry name" value="OXIDOREDUCTASE"/>
    <property type="match status" value="1"/>
</dbReference>
<comment type="similarity">
    <text evidence="1">Belongs to the aldo/keto reductase family.</text>
</comment>
<dbReference type="Pfam" id="PF00248">
    <property type="entry name" value="Aldo_ket_red"/>
    <property type="match status" value="1"/>
</dbReference>
<dbReference type="PANTHER" id="PTHR43364">
    <property type="entry name" value="NADH-SPECIFIC METHYLGLYOXAL REDUCTASE-RELATED"/>
    <property type="match status" value="1"/>
</dbReference>
<dbReference type="GO" id="GO:0016491">
    <property type="term" value="F:oxidoreductase activity"/>
    <property type="evidence" value="ECO:0007669"/>
    <property type="project" value="UniProtKB-KW"/>
</dbReference>
<dbReference type="InterPro" id="IPR036812">
    <property type="entry name" value="NAD(P)_OxRdtase_dom_sf"/>
</dbReference>
<dbReference type="EMBL" id="JAWHQM010000019">
    <property type="protein sequence ID" value="KAK5631395.1"/>
    <property type="molecule type" value="Genomic_DNA"/>
</dbReference>
<evidence type="ECO:0000256" key="1">
    <source>
        <dbReference type="ARBA" id="ARBA00007905"/>
    </source>
</evidence>
<evidence type="ECO:0000313" key="6">
    <source>
        <dbReference type="Proteomes" id="UP001305414"/>
    </source>
</evidence>
<dbReference type="InterPro" id="IPR023210">
    <property type="entry name" value="NADP_OxRdtase_dom"/>
</dbReference>
<dbReference type="Proteomes" id="UP001305414">
    <property type="component" value="Unassembled WGS sequence"/>
</dbReference>
<comment type="caution">
    <text evidence="5">The sequence shown here is derived from an EMBL/GenBank/DDBJ whole genome shotgun (WGS) entry which is preliminary data.</text>
</comment>
<gene>
    <name evidence="5" type="ORF">RRF57_007109</name>
</gene>
<protein>
    <recommendedName>
        <fullName evidence="4">NADP-dependent oxidoreductase domain-containing protein</fullName>
    </recommendedName>
</protein>
<evidence type="ECO:0000313" key="5">
    <source>
        <dbReference type="EMBL" id="KAK5631395.1"/>
    </source>
</evidence>
<organism evidence="5 6">
    <name type="scientific">Xylaria bambusicola</name>
    <dbReference type="NCBI Taxonomy" id="326684"/>
    <lineage>
        <taxon>Eukaryota</taxon>
        <taxon>Fungi</taxon>
        <taxon>Dikarya</taxon>
        <taxon>Ascomycota</taxon>
        <taxon>Pezizomycotina</taxon>
        <taxon>Sordariomycetes</taxon>
        <taxon>Xylariomycetidae</taxon>
        <taxon>Xylariales</taxon>
        <taxon>Xylariaceae</taxon>
        <taxon>Xylaria</taxon>
    </lineage>
</organism>
<proteinExistence type="inferred from homology"/>
<dbReference type="SUPFAM" id="SSF51430">
    <property type="entry name" value="NAD(P)-linked oxidoreductase"/>
    <property type="match status" value="1"/>
</dbReference>
<feature type="domain" description="NADP-dependent oxidoreductase" evidence="4">
    <location>
        <begin position="42"/>
        <end position="372"/>
    </location>
</feature>
<name>A0AAN7UFP7_9PEZI</name>
<evidence type="ECO:0000259" key="4">
    <source>
        <dbReference type="Pfam" id="PF00248"/>
    </source>
</evidence>
<sequence>MGRVILESLAKVPGCLRESIALSKAEYRRLGDSGLRVSNPILGGLSLGSSRWLPWVLDEDKALGILKTAYDNGINTWDTANVYSNGESERIMGKALKKYNIPRQKVVIMTKCFRVLCDPENFRHESTVTMHHEAADRSKDYVNQWESAIPNHMPGLSRKAIFSAVEGSLERLNTSYIDVLQIHRFDPTVSPKETMRALDDLVRAGMVHYIGASSMWTHEFAMMQTIAKENGWTQFISMQNHYNLIYREEEREMNPYCRLTGVGLIPWAPLASGRLARDPTEPSAPSKRASASKLGSIYDTGEDVIPDKIVMRVKEVAMKRGWPMSHVGLAWLNKRVTAPVLGFSSEERILEALSARGKVLSDEEEQYLEELYRPRAIQGHS</sequence>
<dbReference type="InterPro" id="IPR050523">
    <property type="entry name" value="AKR_Detox_Biosynth"/>
</dbReference>
<keyword evidence="6" id="KW-1185">Reference proteome</keyword>